<keyword evidence="2" id="KW-1185">Reference proteome</keyword>
<name>A0ABS3CYN4_9ALTE</name>
<gene>
    <name evidence="1" type="ORF">J0A65_20275</name>
</gene>
<evidence type="ECO:0000313" key="1">
    <source>
        <dbReference type="EMBL" id="MBN7822213.1"/>
    </source>
</evidence>
<proteinExistence type="predicted"/>
<organism evidence="1 2">
    <name type="scientific">Bowmanella yangjiangensis</name>
    <dbReference type="NCBI Taxonomy" id="2811230"/>
    <lineage>
        <taxon>Bacteria</taxon>
        <taxon>Pseudomonadati</taxon>
        <taxon>Pseudomonadota</taxon>
        <taxon>Gammaproteobacteria</taxon>
        <taxon>Alteromonadales</taxon>
        <taxon>Alteromonadaceae</taxon>
        <taxon>Bowmanella</taxon>
    </lineage>
</organism>
<dbReference type="Proteomes" id="UP000663992">
    <property type="component" value="Unassembled WGS sequence"/>
</dbReference>
<dbReference type="EMBL" id="JAFKCS010000036">
    <property type="protein sequence ID" value="MBN7822213.1"/>
    <property type="molecule type" value="Genomic_DNA"/>
</dbReference>
<reference evidence="1 2" key="1">
    <citation type="submission" date="2021-03" db="EMBL/GenBank/DDBJ databases">
        <title>novel species isolated from a fishpond in China.</title>
        <authorList>
            <person name="Lu H."/>
            <person name="Cai Z."/>
        </authorList>
    </citation>
    <scope>NUCLEOTIDE SEQUENCE [LARGE SCALE GENOMIC DNA]</scope>
    <source>
        <strain evidence="1 2">Y57</strain>
    </source>
</reference>
<accession>A0ABS3CYN4</accession>
<evidence type="ECO:0000313" key="2">
    <source>
        <dbReference type="Proteomes" id="UP000663992"/>
    </source>
</evidence>
<evidence type="ECO:0008006" key="3">
    <source>
        <dbReference type="Google" id="ProtNLM"/>
    </source>
</evidence>
<protein>
    <recommendedName>
        <fullName evidence="3">SnoaL-like domain-containing protein</fullName>
    </recommendedName>
</protein>
<dbReference type="RefSeq" id="WP_206596161.1">
    <property type="nucleotide sequence ID" value="NZ_JAFKCS010000036.1"/>
</dbReference>
<comment type="caution">
    <text evidence="1">The sequence shown here is derived from an EMBL/GenBank/DDBJ whole genome shotgun (WGS) entry which is preliminary data.</text>
</comment>
<sequence length="68" mass="8016">MIDINWKKGPEDATHWGPDTAIYHECFYKKSGDTWMFAAGHTEWKWSSEPVAPFDEERMSELVERNQP</sequence>